<sequence>MATRGHYKAFPSLHENSSTIVHTFIWNYDDVKAGWYFLSSNNLKNVLQPFFQLFWKKKRSKGEPKREILANSDIDSRYVLIVSNGYEEVHNWWYAIILLFSFESLYLSRETFTTQHGKLNTMESQDSNSTSSRLFGGSLVICT</sequence>
<dbReference type="AlphaFoldDB" id="A0A8H6AIL5"/>
<proteinExistence type="predicted"/>
<name>A0A8H6AIL5_9HELO</name>
<dbReference type="EMBL" id="JABFCT010000026">
    <property type="protein sequence ID" value="KAF5868312.1"/>
    <property type="molecule type" value="Genomic_DNA"/>
</dbReference>
<accession>A0A8H6AIL5</accession>
<reference evidence="1 2" key="1">
    <citation type="journal article" date="2020" name="Phytopathology">
        <title>A high-quality genome resource of Botrytis fragariae, a new and rapidly spreading fungal pathogen causing strawberry gray mold in the U.S.A.</title>
        <authorList>
            <person name="Wu Y."/>
            <person name="Saski C.A."/>
            <person name="Schnabel G."/>
            <person name="Xiao S."/>
            <person name="Hu M."/>
        </authorList>
    </citation>
    <scope>NUCLEOTIDE SEQUENCE [LARGE SCALE GENOMIC DNA]</scope>
    <source>
        <strain evidence="1 2">BVB16</strain>
    </source>
</reference>
<keyword evidence="2" id="KW-1185">Reference proteome</keyword>
<protein>
    <submittedName>
        <fullName evidence="1">Putative opt oligopeptide transporter protein</fullName>
    </submittedName>
</protein>
<gene>
    <name evidence="1" type="ORF">Bfra_007509</name>
</gene>
<dbReference type="GeneID" id="59261573"/>
<organism evidence="1 2">
    <name type="scientific">Botrytis fragariae</name>
    <dbReference type="NCBI Taxonomy" id="1964551"/>
    <lineage>
        <taxon>Eukaryota</taxon>
        <taxon>Fungi</taxon>
        <taxon>Dikarya</taxon>
        <taxon>Ascomycota</taxon>
        <taxon>Pezizomycotina</taxon>
        <taxon>Leotiomycetes</taxon>
        <taxon>Helotiales</taxon>
        <taxon>Sclerotiniaceae</taxon>
        <taxon>Botrytis</taxon>
    </lineage>
</organism>
<dbReference type="RefSeq" id="XP_037187261.1">
    <property type="nucleotide sequence ID" value="XM_037337881.1"/>
</dbReference>
<comment type="caution">
    <text evidence="1">The sequence shown here is derived from an EMBL/GenBank/DDBJ whole genome shotgun (WGS) entry which is preliminary data.</text>
</comment>
<evidence type="ECO:0000313" key="1">
    <source>
        <dbReference type="EMBL" id="KAF5868312.1"/>
    </source>
</evidence>
<evidence type="ECO:0000313" key="2">
    <source>
        <dbReference type="Proteomes" id="UP000531561"/>
    </source>
</evidence>
<dbReference type="Proteomes" id="UP000531561">
    <property type="component" value="Unassembled WGS sequence"/>
</dbReference>